<keyword evidence="3" id="KW-0238">DNA-binding</keyword>
<dbReference type="SUPFAM" id="SSF46689">
    <property type="entry name" value="Homeodomain-like"/>
    <property type="match status" value="1"/>
</dbReference>
<dbReference type="InterPro" id="IPR003313">
    <property type="entry name" value="AraC-bd"/>
</dbReference>
<dbReference type="GO" id="GO:0003700">
    <property type="term" value="F:DNA-binding transcription factor activity"/>
    <property type="evidence" value="ECO:0007669"/>
    <property type="project" value="InterPro"/>
</dbReference>
<dbReference type="PROSITE" id="PS01124">
    <property type="entry name" value="HTH_ARAC_FAMILY_2"/>
    <property type="match status" value="1"/>
</dbReference>
<evidence type="ECO:0000313" key="8">
    <source>
        <dbReference type="Proteomes" id="UP000013940"/>
    </source>
</evidence>
<keyword evidence="1" id="KW-0678">Repressor</keyword>
<dbReference type="SUPFAM" id="SSF51182">
    <property type="entry name" value="RmlC-like cupins"/>
    <property type="match status" value="1"/>
</dbReference>
<evidence type="ECO:0000256" key="4">
    <source>
        <dbReference type="ARBA" id="ARBA00023159"/>
    </source>
</evidence>
<gene>
    <name evidence="7" type="primary">yeaM2</name>
    <name evidence="7" type="ORF">PFLCHA0_c08030</name>
</gene>
<reference evidence="8" key="1">
    <citation type="journal article" date="2014" name="Genome Announc.">
        <title>Full-genome sequence of the plant growth-promoting bacterium Pseudomonas protegens CHA0.</title>
        <authorList>
            <person name="Jousset A."/>
            <person name="Schuldes J."/>
            <person name="Keel C."/>
            <person name="Maurhofer M."/>
            <person name="Daniel R."/>
            <person name="Scheu S."/>
            <person name="Thuermer A."/>
        </authorList>
    </citation>
    <scope>NUCLEOTIDE SEQUENCE [LARGE SCALE GENOMIC DNA]</scope>
    <source>
        <strain evidence="8">DSM 19095 / LMG 27888 / CFBP 6595 / CHA0</strain>
    </source>
</reference>
<keyword evidence="4" id="KW-0010">Activator</keyword>
<evidence type="ECO:0000256" key="2">
    <source>
        <dbReference type="ARBA" id="ARBA00023015"/>
    </source>
</evidence>
<dbReference type="KEGG" id="pprc:PFLCHA0_c08030"/>
<evidence type="ECO:0000256" key="3">
    <source>
        <dbReference type="ARBA" id="ARBA00023125"/>
    </source>
</evidence>
<dbReference type="AlphaFoldDB" id="A0A2C9EG18"/>
<feature type="domain" description="HTH araC/xylS-type" evidence="6">
    <location>
        <begin position="157"/>
        <end position="257"/>
    </location>
</feature>
<dbReference type="GeneID" id="57473787"/>
<proteinExistence type="predicted"/>
<evidence type="ECO:0000256" key="1">
    <source>
        <dbReference type="ARBA" id="ARBA00022491"/>
    </source>
</evidence>
<dbReference type="GO" id="GO:0009893">
    <property type="term" value="P:positive regulation of metabolic process"/>
    <property type="evidence" value="ECO:0007669"/>
    <property type="project" value="UniProtKB-ARBA"/>
</dbReference>
<protein>
    <submittedName>
        <fullName evidence="7">HTH-type transcriptional regulator YeaM</fullName>
    </submittedName>
</protein>
<dbReference type="Gene3D" id="1.10.10.60">
    <property type="entry name" value="Homeodomain-like"/>
    <property type="match status" value="2"/>
</dbReference>
<dbReference type="InterPro" id="IPR011051">
    <property type="entry name" value="RmlC_Cupin_sf"/>
</dbReference>
<evidence type="ECO:0000256" key="5">
    <source>
        <dbReference type="ARBA" id="ARBA00023163"/>
    </source>
</evidence>
<dbReference type="PANTHER" id="PTHR11019">
    <property type="entry name" value="HTH-TYPE TRANSCRIPTIONAL REGULATOR NIMR"/>
    <property type="match status" value="1"/>
</dbReference>
<name>A0A2C9EG18_PSEPH</name>
<dbReference type="CDD" id="cd06124">
    <property type="entry name" value="cupin_NimR-like_N"/>
    <property type="match status" value="1"/>
</dbReference>
<dbReference type="Proteomes" id="UP000013940">
    <property type="component" value="Chromosome"/>
</dbReference>
<dbReference type="PANTHER" id="PTHR11019:SF159">
    <property type="entry name" value="TRANSCRIPTIONAL REGULATOR-RELATED"/>
    <property type="match status" value="1"/>
</dbReference>
<dbReference type="InterPro" id="IPR018060">
    <property type="entry name" value="HTH_AraC"/>
</dbReference>
<dbReference type="InterPro" id="IPR018062">
    <property type="entry name" value="HTH_AraC-typ_CS"/>
</dbReference>
<dbReference type="Pfam" id="PF02311">
    <property type="entry name" value="AraC_binding"/>
    <property type="match status" value="1"/>
</dbReference>
<organism evidence="7 8">
    <name type="scientific">Pseudomonas protegens (strain DSM 19095 / LMG 27888 / CFBP 6595 / CHA0)</name>
    <dbReference type="NCBI Taxonomy" id="1124983"/>
    <lineage>
        <taxon>Bacteria</taxon>
        <taxon>Pseudomonadati</taxon>
        <taxon>Pseudomonadota</taxon>
        <taxon>Gammaproteobacteria</taxon>
        <taxon>Pseudomonadales</taxon>
        <taxon>Pseudomonadaceae</taxon>
        <taxon>Pseudomonas</taxon>
    </lineage>
</organism>
<dbReference type="HOGENOM" id="CLU_000445_87_4_6"/>
<evidence type="ECO:0000259" key="6">
    <source>
        <dbReference type="PROSITE" id="PS01124"/>
    </source>
</evidence>
<dbReference type="PROSITE" id="PS00041">
    <property type="entry name" value="HTH_ARAC_FAMILY_1"/>
    <property type="match status" value="1"/>
</dbReference>
<keyword evidence="5" id="KW-0804">Transcription</keyword>
<dbReference type="Gene3D" id="2.60.120.10">
    <property type="entry name" value="Jelly Rolls"/>
    <property type="match status" value="1"/>
</dbReference>
<dbReference type="GO" id="GO:0043565">
    <property type="term" value="F:sequence-specific DNA binding"/>
    <property type="evidence" value="ECO:0007669"/>
    <property type="project" value="InterPro"/>
</dbReference>
<sequence length="260" mass="28887">MQPIDIDPYENTPRDVVVTAIDYPDGLYFAEHQHRRGQFAYAATGVISVFSDQGNWVVPPQRAIWVPAGVPHAMHMSGPVTMLNTYIRPRAAKRLGLPEQCQVREVSELLRQLLLRATAIPPRYAVGSVQGQVMNLLLHEVATMPALALNAPLPREPRLARACREALEQPSLELGIDEMAERAGMSRRTFTRLFRQHTGISFVEWRQQACLLAAVVRLGQGEAVTRVASDLGYSSPSAFSGVFRKVLGETPSRYFARARA</sequence>
<dbReference type="eggNOG" id="COG2207">
    <property type="taxonomic scope" value="Bacteria"/>
</dbReference>
<dbReference type="EMBL" id="CP003190">
    <property type="protein sequence ID" value="AGL82597.1"/>
    <property type="molecule type" value="Genomic_DNA"/>
</dbReference>
<keyword evidence="2" id="KW-0805">Transcription regulation</keyword>
<dbReference type="PRINTS" id="PR00032">
    <property type="entry name" value="HTHARAC"/>
</dbReference>
<accession>A0A2C9EG18</accession>
<dbReference type="RefSeq" id="WP_015634080.1">
    <property type="nucleotide sequence ID" value="NC_021237.1"/>
</dbReference>
<dbReference type="FunFam" id="1.10.10.60:FF:000132">
    <property type="entry name" value="AraC family transcriptional regulator"/>
    <property type="match status" value="1"/>
</dbReference>
<dbReference type="InterPro" id="IPR020449">
    <property type="entry name" value="Tscrpt_reg_AraC-type_HTH"/>
</dbReference>
<evidence type="ECO:0000313" key="7">
    <source>
        <dbReference type="EMBL" id="AGL82597.1"/>
    </source>
</evidence>
<dbReference type="SMART" id="SM00342">
    <property type="entry name" value="HTH_ARAC"/>
    <property type="match status" value="1"/>
</dbReference>
<dbReference type="Pfam" id="PF12833">
    <property type="entry name" value="HTH_18"/>
    <property type="match status" value="1"/>
</dbReference>
<dbReference type="InterPro" id="IPR009057">
    <property type="entry name" value="Homeodomain-like_sf"/>
</dbReference>
<dbReference type="InterPro" id="IPR014710">
    <property type="entry name" value="RmlC-like_jellyroll"/>
</dbReference>